<proteinExistence type="predicted"/>
<keyword evidence="2" id="KW-0540">Nuclease</keyword>
<protein>
    <submittedName>
        <fullName evidence="2">HNH endonuclease domain-containing protein</fullName>
    </submittedName>
</protein>
<keyword evidence="2" id="KW-0255">Endonuclease</keyword>
<keyword evidence="3" id="KW-1185">Reference proteome</keyword>
<dbReference type="Pfam" id="PF13395">
    <property type="entry name" value="HNH_4"/>
    <property type="match status" value="1"/>
</dbReference>
<dbReference type="Gene3D" id="1.10.30.50">
    <property type="match status" value="1"/>
</dbReference>
<evidence type="ECO:0000313" key="3">
    <source>
        <dbReference type="Proteomes" id="UP001501195"/>
    </source>
</evidence>
<gene>
    <name evidence="2" type="ORF">GCM10023225_09330</name>
</gene>
<evidence type="ECO:0000313" key="2">
    <source>
        <dbReference type="EMBL" id="GAA4969225.1"/>
    </source>
</evidence>
<sequence>MLTAHPDHLTSRAGRRCVERRHHVDCTAGGEDGPVPVLDPLDVGARVAELLATGRRVSTYKLATLDALLQHCLEHPAAPDAALTVPLEDLADRVIDLYWPQVRPFSAAGVLRQNEQPGRSIPDRVLELRTAAEVQGLRAPAQLRLAEPARVARARRDIAKVLAQQPLTALHTPGSGRAAPTEAFLYDDSWLHKKLTTADLDAHSWRIELRPGVAHALARVAGLLQPVLQRWWIDDIARLNAAAVDAPDLHGFLFGAARAAVATLAPGLTDLQAGRCFYCRGRLGEDVHVDHVLPWSRVAIDGLANLVAVDARCNLAKSATLPAVDHVEAVLARPVAALEDVGRVQRWPVERPRVVGAAVGLYRGSPTGTPLWRAPGVHDLLDHRQLARLADHHA</sequence>
<evidence type="ECO:0000259" key="1">
    <source>
        <dbReference type="Pfam" id="PF13395"/>
    </source>
</evidence>
<dbReference type="Proteomes" id="UP001501195">
    <property type="component" value="Unassembled WGS sequence"/>
</dbReference>
<dbReference type="CDD" id="cd00085">
    <property type="entry name" value="HNHc"/>
    <property type="match status" value="1"/>
</dbReference>
<name>A0ABP9HEI6_9ACTN</name>
<dbReference type="InterPro" id="IPR003615">
    <property type="entry name" value="HNH_nuc"/>
</dbReference>
<keyword evidence="2" id="KW-0378">Hydrolase</keyword>
<reference evidence="3" key="1">
    <citation type="journal article" date="2019" name="Int. J. Syst. Evol. Microbiol.">
        <title>The Global Catalogue of Microorganisms (GCM) 10K type strain sequencing project: providing services to taxonomists for standard genome sequencing and annotation.</title>
        <authorList>
            <consortium name="The Broad Institute Genomics Platform"/>
            <consortium name="The Broad Institute Genome Sequencing Center for Infectious Disease"/>
            <person name="Wu L."/>
            <person name="Ma J."/>
        </authorList>
    </citation>
    <scope>NUCLEOTIDE SEQUENCE [LARGE SCALE GENOMIC DNA]</scope>
    <source>
        <strain evidence="3">JCM 18126</strain>
    </source>
</reference>
<accession>A0ABP9HEI6</accession>
<comment type="caution">
    <text evidence="2">The sequence shown here is derived from an EMBL/GenBank/DDBJ whole genome shotgun (WGS) entry which is preliminary data.</text>
</comment>
<organism evidence="2 3">
    <name type="scientific">Kineococcus glutinatus</name>
    <dbReference type="NCBI Taxonomy" id="1070872"/>
    <lineage>
        <taxon>Bacteria</taxon>
        <taxon>Bacillati</taxon>
        <taxon>Actinomycetota</taxon>
        <taxon>Actinomycetes</taxon>
        <taxon>Kineosporiales</taxon>
        <taxon>Kineosporiaceae</taxon>
        <taxon>Kineococcus</taxon>
    </lineage>
</organism>
<dbReference type="GO" id="GO:0004519">
    <property type="term" value="F:endonuclease activity"/>
    <property type="evidence" value="ECO:0007669"/>
    <property type="project" value="UniProtKB-KW"/>
</dbReference>
<dbReference type="EMBL" id="BAABIL010000117">
    <property type="protein sequence ID" value="GAA4969225.1"/>
    <property type="molecule type" value="Genomic_DNA"/>
</dbReference>
<feature type="domain" description="HNH nuclease" evidence="1">
    <location>
        <begin position="285"/>
        <end position="322"/>
    </location>
</feature>